<dbReference type="Pfam" id="PF18180">
    <property type="entry name" value="LD_cluster3"/>
    <property type="match status" value="1"/>
</dbReference>
<accession>A0A7Z0E164</accession>
<sequence length="190" mass="21342">MKNIFLSASIPLPTEEGEFFETADVLAIREAIKALVEIVVIDGTLTFGGHPAITPLVAFHVRDFDLHAENVTIFQSKFFKDKVPPQVTDFVDVRYTRSVDGDLKQSLSHMRKKMIGSRRFDCAVFIGGMEGIFEELRIFREMHPKARLLPVASTGAAAKKVFDGGKFPKELATELTYPTLFRRLIMRPAP</sequence>
<dbReference type="RefSeq" id="WP_179612375.1">
    <property type="nucleotide sequence ID" value="NZ_JACBZV010000007.1"/>
</dbReference>
<dbReference type="AlphaFoldDB" id="A0A7Z0E164"/>
<dbReference type="EMBL" id="JACBZV010000007">
    <property type="protein sequence ID" value="NYJ13044.1"/>
    <property type="molecule type" value="Genomic_DNA"/>
</dbReference>
<organism evidence="1 2">
    <name type="scientific">Rhizobium leguminosarum</name>
    <dbReference type="NCBI Taxonomy" id="384"/>
    <lineage>
        <taxon>Bacteria</taxon>
        <taxon>Pseudomonadati</taxon>
        <taxon>Pseudomonadota</taxon>
        <taxon>Alphaproteobacteria</taxon>
        <taxon>Hyphomicrobiales</taxon>
        <taxon>Rhizobiaceae</taxon>
        <taxon>Rhizobium/Agrobacterium group</taxon>
        <taxon>Rhizobium</taxon>
    </lineage>
</organism>
<dbReference type="Proteomes" id="UP000535276">
    <property type="component" value="Unassembled WGS sequence"/>
</dbReference>
<proteinExistence type="predicted"/>
<gene>
    <name evidence="1" type="ORF">GGI64_004125</name>
</gene>
<protein>
    <submittedName>
        <fullName evidence="1">Uncharacterized protein</fullName>
    </submittedName>
</protein>
<comment type="caution">
    <text evidence="1">The sequence shown here is derived from an EMBL/GenBank/DDBJ whole genome shotgun (WGS) entry which is preliminary data.</text>
</comment>
<name>A0A7Z0E164_RHILE</name>
<evidence type="ECO:0000313" key="2">
    <source>
        <dbReference type="Proteomes" id="UP000535276"/>
    </source>
</evidence>
<evidence type="ECO:0000313" key="1">
    <source>
        <dbReference type="EMBL" id="NYJ13044.1"/>
    </source>
</evidence>
<dbReference type="InterPro" id="IPR041197">
    <property type="entry name" value="LD_cluster3"/>
</dbReference>
<reference evidence="1 2" key="1">
    <citation type="submission" date="2020-07" db="EMBL/GenBank/DDBJ databases">
        <title>Genomic Encyclopedia of Type Strains, Phase IV (KMG-V): Genome sequencing to study the core and pangenomes of soil and plant-associated prokaryotes.</title>
        <authorList>
            <person name="Whitman W."/>
        </authorList>
    </citation>
    <scope>NUCLEOTIDE SEQUENCE [LARGE SCALE GENOMIC DNA]</scope>
    <source>
        <strain evidence="1 2">SEMIA 4052</strain>
    </source>
</reference>